<dbReference type="AlphaFoldDB" id="A0A2Z4Y3P8"/>
<feature type="region of interest" description="Disordered" evidence="1">
    <location>
        <begin position="1"/>
        <end position="21"/>
    </location>
</feature>
<evidence type="ECO:0000256" key="1">
    <source>
        <dbReference type="SAM" id="MobiDB-lite"/>
    </source>
</evidence>
<reference evidence="2 3" key="1">
    <citation type="submission" date="2018-05" db="EMBL/GenBank/DDBJ databases">
        <title>A metagenomic window into the 2 km-deep terrestrial subsurface aquifer revealed taxonomically and functionally diverse microbial community comprising novel uncultured bacterial lineages.</title>
        <authorList>
            <person name="Kadnikov V.V."/>
            <person name="Mardanov A.V."/>
            <person name="Beletsky A.V."/>
            <person name="Banks D."/>
            <person name="Pimenov N.V."/>
            <person name="Frank Y.A."/>
            <person name="Karnachuk O.V."/>
            <person name="Ravin N.V."/>
        </authorList>
    </citation>
    <scope>NUCLEOTIDE SEQUENCE [LARGE SCALE GENOMIC DNA]</scope>
    <source>
        <strain evidence="2">BY</strain>
    </source>
</reference>
<dbReference type="Proteomes" id="UP000262583">
    <property type="component" value="Chromosome"/>
</dbReference>
<proteinExistence type="predicted"/>
<dbReference type="EMBL" id="CP030759">
    <property type="protein sequence ID" value="AXA35556.1"/>
    <property type="molecule type" value="Genomic_DNA"/>
</dbReference>
<gene>
    <name evidence="2" type="ORF">BRCON_0779</name>
</gene>
<evidence type="ECO:0000313" key="3">
    <source>
        <dbReference type="Proteomes" id="UP000262583"/>
    </source>
</evidence>
<accession>A0A2Z4Y3P8</accession>
<sequence length="39" mass="4329">MQNQLRGKIASRERTRSQEPKAGLAQASVLVGIHCAFFE</sequence>
<feature type="compositionally biased region" description="Basic and acidic residues" evidence="1">
    <location>
        <begin position="10"/>
        <end position="19"/>
    </location>
</feature>
<name>A0A2Z4Y3P8_SUMC1</name>
<protein>
    <submittedName>
        <fullName evidence="2">Uncharacterized protein</fullName>
    </submittedName>
</protein>
<dbReference type="KEGG" id="schv:BRCON_0779"/>
<evidence type="ECO:0000313" key="2">
    <source>
        <dbReference type="EMBL" id="AXA35556.1"/>
    </source>
</evidence>
<organism evidence="2 3">
    <name type="scientific">Sumerlaea chitinivorans</name>
    <dbReference type="NCBI Taxonomy" id="2250252"/>
    <lineage>
        <taxon>Bacteria</taxon>
        <taxon>Candidatus Sumerlaeota</taxon>
        <taxon>Candidatus Sumerlaeia</taxon>
        <taxon>Candidatus Sumerlaeales</taxon>
        <taxon>Candidatus Sumerlaeaceae</taxon>
        <taxon>Candidatus Sumerlaea</taxon>
    </lineage>
</organism>